<dbReference type="AlphaFoldDB" id="A0A4P9Y3D6"/>
<dbReference type="EMBL" id="KZ988082">
    <property type="protein sequence ID" value="RKP13204.1"/>
    <property type="molecule type" value="Genomic_DNA"/>
</dbReference>
<gene>
    <name evidence="2" type="ORF">BJ684DRAFT_20288</name>
</gene>
<keyword evidence="1" id="KW-1133">Transmembrane helix</keyword>
<accession>A0A4P9Y3D6</accession>
<evidence type="ECO:0000313" key="2">
    <source>
        <dbReference type="EMBL" id="RKP13204.1"/>
    </source>
</evidence>
<proteinExistence type="predicted"/>
<name>A0A4P9Y3D6_9FUNG</name>
<dbReference type="OrthoDB" id="10667889at2759"/>
<reference evidence="3" key="1">
    <citation type="journal article" date="2018" name="Nat. Microbiol.">
        <title>Leveraging single-cell genomics to expand the fungal tree of life.</title>
        <authorList>
            <person name="Ahrendt S.R."/>
            <person name="Quandt C.A."/>
            <person name="Ciobanu D."/>
            <person name="Clum A."/>
            <person name="Salamov A."/>
            <person name="Andreopoulos B."/>
            <person name="Cheng J.F."/>
            <person name="Woyke T."/>
            <person name="Pelin A."/>
            <person name="Henrissat B."/>
            <person name="Reynolds N.K."/>
            <person name="Benny G.L."/>
            <person name="Smith M.E."/>
            <person name="James T.Y."/>
            <person name="Grigoriev I.V."/>
        </authorList>
    </citation>
    <scope>NUCLEOTIDE SEQUENCE [LARGE SCALE GENOMIC DNA]</scope>
</reference>
<evidence type="ECO:0000313" key="3">
    <source>
        <dbReference type="Proteomes" id="UP000267251"/>
    </source>
</evidence>
<keyword evidence="1" id="KW-0812">Transmembrane</keyword>
<organism evidence="2 3">
    <name type="scientific">Piptocephalis cylindrospora</name>
    <dbReference type="NCBI Taxonomy" id="1907219"/>
    <lineage>
        <taxon>Eukaryota</taxon>
        <taxon>Fungi</taxon>
        <taxon>Fungi incertae sedis</taxon>
        <taxon>Zoopagomycota</taxon>
        <taxon>Zoopagomycotina</taxon>
        <taxon>Zoopagomycetes</taxon>
        <taxon>Zoopagales</taxon>
        <taxon>Piptocephalidaceae</taxon>
        <taxon>Piptocephalis</taxon>
    </lineage>
</organism>
<evidence type="ECO:0000256" key="1">
    <source>
        <dbReference type="SAM" id="Phobius"/>
    </source>
</evidence>
<feature type="transmembrane region" description="Helical" evidence="1">
    <location>
        <begin position="20"/>
        <end position="38"/>
    </location>
</feature>
<keyword evidence="3" id="KW-1185">Reference proteome</keyword>
<protein>
    <submittedName>
        <fullName evidence="2">Uncharacterized protein</fullName>
    </submittedName>
</protein>
<sequence>MNAPEDTVFASLANILRGEQLVYVAFLGLGYSLGNILYMYQVVGCAPYLKPKNLDFPIFLALQYLVYLAFILMLNIMSHATFDGLYCHVDFPVIVPLIKITFDLIPNTLMGLYLIYSVRGLAIKKSTTFWNYLIIEGFLYTLSVFIVNLITDVLITTKAFGAFYNDIYSVDWALKSSLVTLLLLSAQKRREHRRQALIMDDESESDVATTRVTNLLQTLEAPLHATISLGDPLGESR</sequence>
<dbReference type="Proteomes" id="UP000267251">
    <property type="component" value="Unassembled WGS sequence"/>
</dbReference>
<feature type="transmembrane region" description="Helical" evidence="1">
    <location>
        <begin position="128"/>
        <end position="147"/>
    </location>
</feature>
<keyword evidence="1" id="KW-0472">Membrane</keyword>
<feature type="transmembrane region" description="Helical" evidence="1">
    <location>
        <begin position="58"/>
        <end position="77"/>
    </location>
</feature>
<feature type="transmembrane region" description="Helical" evidence="1">
    <location>
        <begin position="97"/>
        <end position="116"/>
    </location>
</feature>